<dbReference type="InterPro" id="IPR001173">
    <property type="entry name" value="Glyco_trans_2-like"/>
</dbReference>
<reference evidence="4 5" key="1">
    <citation type="submission" date="2018-04" db="EMBL/GenBank/DDBJ databases">
        <title>Sphingobacterium cortibacter sp. nov.</title>
        <authorList>
            <person name="Li Y."/>
        </authorList>
    </citation>
    <scope>NUCLEOTIDE SEQUENCE [LARGE SCALE GENOMIC DNA]</scope>
    <source>
        <strain evidence="4 5">2c-3</strain>
    </source>
</reference>
<dbReference type="Proteomes" id="UP000245627">
    <property type="component" value="Unassembled WGS sequence"/>
</dbReference>
<evidence type="ECO:0000256" key="1">
    <source>
        <dbReference type="ARBA" id="ARBA00022676"/>
    </source>
</evidence>
<name>A0A2T8HKB9_9SPHI</name>
<dbReference type="PANTHER" id="PTHR22916:SF51">
    <property type="entry name" value="GLYCOSYLTRANSFERASE EPSH-RELATED"/>
    <property type="match status" value="1"/>
</dbReference>
<evidence type="ECO:0000256" key="2">
    <source>
        <dbReference type="ARBA" id="ARBA00022679"/>
    </source>
</evidence>
<feature type="domain" description="Glycosyltransferase 2-like" evidence="3">
    <location>
        <begin position="8"/>
        <end position="178"/>
    </location>
</feature>
<dbReference type="SUPFAM" id="SSF53448">
    <property type="entry name" value="Nucleotide-diphospho-sugar transferases"/>
    <property type="match status" value="1"/>
</dbReference>
<evidence type="ECO:0000313" key="5">
    <source>
        <dbReference type="Proteomes" id="UP000245627"/>
    </source>
</evidence>
<dbReference type="AlphaFoldDB" id="A0A2T8HKB9"/>
<dbReference type="PANTHER" id="PTHR22916">
    <property type="entry name" value="GLYCOSYLTRANSFERASE"/>
    <property type="match status" value="1"/>
</dbReference>
<keyword evidence="5" id="KW-1185">Reference proteome</keyword>
<evidence type="ECO:0000259" key="3">
    <source>
        <dbReference type="Pfam" id="PF00535"/>
    </source>
</evidence>
<dbReference type="CDD" id="cd00761">
    <property type="entry name" value="Glyco_tranf_GTA_type"/>
    <property type="match status" value="1"/>
</dbReference>
<keyword evidence="1" id="KW-0328">Glycosyltransferase</keyword>
<keyword evidence="2 4" id="KW-0808">Transferase</keyword>
<dbReference type="InterPro" id="IPR029044">
    <property type="entry name" value="Nucleotide-diphossugar_trans"/>
</dbReference>
<organism evidence="4 5">
    <name type="scientific">Sphingobacterium corticibacter</name>
    <dbReference type="NCBI Taxonomy" id="2171749"/>
    <lineage>
        <taxon>Bacteria</taxon>
        <taxon>Pseudomonadati</taxon>
        <taxon>Bacteroidota</taxon>
        <taxon>Sphingobacteriia</taxon>
        <taxon>Sphingobacteriales</taxon>
        <taxon>Sphingobacteriaceae</taxon>
        <taxon>Sphingobacterium</taxon>
    </lineage>
</organism>
<dbReference type="EMBL" id="QDKG01000002">
    <property type="protein sequence ID" value="PVH25830.1"/>
    <property type="molecule type" value="Genomic_DNA"/>
</dbReference>
<comment type="caution">
    <text evidence="4">The sequence shown here is derived from an EMBL/GenBank/DDBJ whole genome shotgun (WGS) entry which is preliminary data.</text>
</comment>
<sequence>MISQPLISIITPIFNAEKTLPTCLQSLSLLAYENIQFVFVDDCSSDNGKKLVKTFLNDREEDNLSLLIQHQNNKGAAAARNTGLDHAKGEYIYYVDADDQLEPNTINDAVLLAVKTDADIVGFNWYLAFDKNKRKMTQPTFTSPTDALVKMMSGSMRWNLWLFLVKRSLYEDNQIRFIPGMNMGEDLMVMIKLFAVANTVSYLDQYLYHYRQSNNDSLTKTYSEAHMLQVSNNVNQAVIFLKEKSLTFDLEKFTAFLKLNIKLPLLISNKTSQYRRWQSWFPEVNQYAGKNKDNSWRTRLLERWALSGKFWLIKLYYYLVIRVVYGIIYK</sequence>
<dbReference type="Pfam" id="PF00535">
    <property type="entry name" value="Glycos_transf_2"/>
    <property type="match status" value="1"/>
</dbReference>
<dbReference type="RefSeq" id="WP_116775401.1">
    <property type="nucleotide sequence ID" value="NZ_QDKG01000002.1"/>
</dbReference>
<gene>
    <name evidence="4" type="ORF">DC487_07815</name>
</gene>
<protein>
    <submittedName>
        <fullName evidence="4">Glycosyl transferase family A</fullName>
    </submittedName>
</protein>
<accession>A0A2T8HKB9</accession>
<proteinExistence type="predicted"/>
<dbReference type="OrthoDB" id="1114838at2"/>
<dbReference type="Gene3D" id="3.90.550.10">
    <property type="entry name" value="Spore Coat Polysaccharide Biosynthesis Protein SpsA, Chain A"/>
    <property type="match status" value="1"/>
</dbReference>
<dbReference type="GO" id="GO:0016758">
    <property type="term" value="F:hexosyltransferase activity"/>
    <property type="evidence" value="ECO:0007669"/>
    <property type="project" value="UniProtKB-ARBA"/>
</dbReference>
<evidence type="ECO:0000313" key="4">
    <source>
        <dbReference type="EMBL" id="PVH25830.1"/>
    </source>
</evidence>